<evidence type="ECO:0000259" key="4">
    <source>
        <dbReference type="Pfam" id="PF00534"/>
    </source>
</evidence>
<feature type="domain" description="Glycosyltransferase subfamily 4-like N-terminal" evidence="5">
    <location>
        <begin position="14"/>
        <end position="177"/>
    </location>
</feature>
<name>A0ABW5RKS5_9MICO</name>
<evidence type="ECO:0000256" key="2">
    <source>
        <dbReference type="ARBA" id="ARBA00022676"/>
    </source>
</evidence>
<protein>
    <recommendedName>
        <fullName evidence="1">D-inositol 3-phosphate glycosyltransferase</fullName>
    </recommendedName>
</protein>
<dbReference type="Pfam" id="PF13439">
    <property type="entry name" value="Glyco_transf_4"/>
    <property type="match status" value="1"/>
</dbReference>
<dbReference type="InterPro" id="IPR001296">
    <property type="entry name" value="Glyco_trans_1"/>
</dbReference>
<sequence length="413" mass="45909">MRIAMFTEVFLPKIDGVVTRVLRTIEELTALGHEVLVFAPGNPPSHYCGQRVVRVNSVPMKPWYPELQVGLATPKIAREMEQFAPHVVHLVNPVVLAAYGALSASRRDLPMLASFHTDTPQYADALGLASIRKAGTEYLRRIHNLAEVNLCTSPQMVERAEHLGFERVDLWPKAIDTGNYRPDRADDPMRARLTDGNPGDKLMIYIGRMSKEKNLRALLPAIRALQDRGVRLAMVGSGPDRAELEREFADTNTIFTGYMSGDALAAAFASADVFAFPSTTETLGFVALESMASGVPVVGARAGGIPFAVSEGRSGLLFNPASLDDFIAQLERLLFDDELRMRMGAAGREEALESSWRSATERLVECYELAIDRHWRRANNLHSYSLPMRLFGRPLPRPRDLPPALTHWNDYRA</sequence>
<keyword evidence="3 6" id="KW-0808">Transferase</keyword>
<reference evidence="7" key="1">
    <citation type="journal article" date="2019" name="Int. J. Syst. Evol. Microbiol.">
        <title>The Global Catalogue of Microorganisms (GCM) 10K type strain sequencing project: providing services to taxonomists for standard genome sequencing and annotation.</title>
        <authorList>
            <consortium name="The Broad Institute Genomics Platform"/>
            <consortium name="The Broad Institute Genome Sequencing Center for Infectious Disease"/>
            <person name="Wu L."/>
            <person name="Ma J."/>
        </authorList>
    </citation>
    <scope>NUCLEOTIDE SEQUENCE [LARGE SCALE GENOMIC DNA]</scope>
    <source>
        <strain evidence="7">TISTR 1511</strain>
    </source>
</reference>
<evidence type="ECO:0000256" key="1">
    <source>
        <dbReference type="ARBA" id="ARBA00021292"/>
    </source>
</evidence>
<dbReference type="PANTHER" id="PTHR45947:SF3">
    <property type="entry name" value="SULFOQUINOVOSYL TRANSFERASE SQD2"/>
    <property type="match status" value="1"/>
</dbReference>
<dbReference type="Proteomes" id="UP001597453">
    <property type="component" value="Unassembled WGS sequence"/>
</dbReference>
<comment type="caution">
    <text evidence="6">The sequence shown here is derived from an EMBL/GenBank/DDBJ whole genome shotgun (WGS) entry which is preliminary data.</text>
</comment>
<accession>A0ABW5RKS5</accession>
<dbReference type="CDD" id="cd03814">
    <property type="entry name" value="GT4-like"/>
    <property type="match status" value="1"/>
</dbReference>
<evidence type="ECO:0000313" key="6">
    <source>
        <dbReference type="EMBL" id="MFD2675129.1"/>
    </source>
</evidence>
<keyword evidence="7" id="KW-1185">Reference proteome</keyword>
<dbReference type="EMBL" id="JBHUNF010000004">
    <property type="protein sequence ID" value="MFD2675129.1"/>
    <property type="molecule type" value="Genomic_DNA"/>
</dbReference>
<dbReference type="InterPro" id="IPR050194">
    <property type="entry name" value="Glycosyltransferase_grp1"/>
</dbReference>
<proteinExistence type="predicted"/>
<dbReference type="Gene3D" id="3.40.50.2000">
    <property type="entry name" value="Glycogen Phosphorylase B"/>
    <property type="match status" value="2"/>
</dbReference>
<dbReference type="GO" id="GO:0016757">
    <property type="term" value="F:glycosyltransferase activity"/>
    <property type="evidence" value="ECO:0007669"/>
    <property type="project" value="UniProtKB-KW"/>
</dbReference>
<dbReference type="InterPro" id="IPR028098">
    <property type="entry name" value="Glyco_trans_4-like_N"/>
</dbReference>
<evidence type="ECO:0000259" key="5">
    <source>
        <dbReference type="Pfam" id="PF13439"/>
    </source>
</evidence>
<dbReference type="Pfam" id="PF00534">
    <property type="entry name" value="Glycos_transf_1"/>
    <property type="match status" value="1"/>
</dbReference>
<evidence type="ECO:0000256" key="3">
    <source>
        <dbReference type="ARBA" id="ARBA00022679"/>
    </source>
</evidence>
<dbReference type="SUPFAM" id="SSF53756">
    <property type="entry name" value="UDP-Glycosyltransferase/glycogen phosphorylase"/>
    <property type="match status" value="1"/>
</dbReference>
<dbReference type="PANTHER" id="PTHR45947">
    <property type="entry name" value="SULFOQUINOVOSYL TRANSFERASE SQD2"/>
    <property type="match status" value="1"/>
</dbReference>
<organism evidence="6 7">
    <name type="scientific">Gulosibacter bifidus</name>
    <dbReference type="NCBI Taxonomy" id="272239"/>
    <lineage>
        <taxon>Bacteria</taxon>
        <taxon>Bacillati</taxon>
        <taxon>Actinomycetota</taxon>
        <taxon>Actinomycetes</taxon>
        <taxon>Micrococcales</taxon>
        <taxon>Microbacteriaceae</taxon>
        <taxon>Gulosibacter</taxon>
    </lineage>
</organism>
<feature type="domain" description="Glycosyl transferase family 1" evidence="4">
    <location>
        <begin position="198"/>
        <end position="349"/>
    </location>
</feature>
<gene>
    <name evidence="6" type="ORF">ACFSUQ_07470</name>
</gene>
<evidence type="ECO:0000313" key="7">
    <source>
        <dbReference type="Proteomes" id="UP001597453"/>
    </source>
</evidence>
<keyword evidence="2 6" id="KW-0328">Glycosyltransferase</keyword>
<dbReference type="RefSeq" id="WP_066057444.1">
    <property type="nucleotide sequence ID" value="NZ_JBHUNF010000004.1"/>
</dbReference>